<comment type="caution">
    <text evidence="1">The sequence shown here is derived from an EMBL/GenBank/DDBJ whole genome shotgun (WGS) entry which is preliminary data.</text>
</comment>
<accession>A0A0G1BFJ9</accession>
<reference evidence="1 2" key="1">
    <citation type="journal article" date="2015" name="Nature">
        <title>rRNA introns, odd ribosomes, and small enigmatic genomes across a large radiation of phyla.</title>
        <authorList>
            <person name="Brown C.T."/>
            <person name="Hug L.A."/>
            <person name="Thomas B.C."/>
            <person name="Sharon I."/>
            <person name="Castelle C.J."/>
            <person name="Singh A."/>
            <person name="Wilkins M.J."/>
            <person name="Williams K.H."/>
            <person name="Banfield J.F."/>
        </authorList>
    </citation>
    <scope>NUCLEOTIDE SEQUENCE [LARGE SCALE GENOMIC DNA]</scope>
</reference>
<gene>
    <name evidence="1" type="ORF">UV42_C0014G0016</name>
</gene>
<protein>
    <submittedName>
        <fullName evidence="1">Uncharacterized protein</fullName>
    </submittedName>
</protein>
<sequence>MRRSVELTRMQAKLASPSSLCTFDQPESDLLYEVPAVDFVEDLGSFWDYGGMRTRVLPTAASCLRAHFCLTISLRTSQTVMF</sequence>
<proteinExistence type="predicted"/>
<dbReference type="EMBL" id="LCEK01000014">
    <property type="protein sequence ID" value="KKS72077.1"/>
    <property type="molecule type" value="Genomic_DNA"/>
</dbReference>
<dbReference type="AlphaFoldDB" id="A0A0G1BFJ9"/>
<evidence type="ECO:0000313" key="2">
    <source>
        <dbReference type="Proteomes" id="UP000033867"/>
    </source>
</evidence>
<dbReference type="Proteomes" id="UP000033867">
    <property type="component" value="Unassembled WGS sequence"/>
</dbReference>
<name>A0A0G1BFJ9_9BACT</name>
<evidence type="ECO:0000313" key="1">
    <source>
        <dbReference type="EMBL" id="KKS72077.1"/>
    </source>
</evidence>
<organism evidence="1 2">
    <name type="scientific">Candidatus Magasanikbacteria bacterium GW2011_GWE2_42_7</name>
    <dbReference type="NCBI Taxonomy" id="1619052"/>
    <lineage>
        <taxon>Bacteria</taxon>
        <taxon>Candidatus Magasanikiibacteriota</taxon>
    </lineage>
</organism>